<dbReference type="Proteomes" id="UP000094313">
    <property type="component" value="Chromosome"/>
</dbReference>
<accession>A0A1D7QLU3</accession>
<organism evidence="1 2">
    <name type="scientific">Pedobacter steynii</name>
    <dbReference type="NCBI Taxonomy" id="430522"/>
    <lineage>
        <taxon>Bacteria</taxon>
        <taxon>Pseudomonadati</taxon>
        <taxon>Bacteroidota</taxon>
        <taxon>Sphingobacteriia</taxon>
        <taxon>Sphingobacteriales</taxon>
        <taxon>Sphingobacteriaceae</taxon>
        <taxon>Pedobacter</taxon>
    </lineage>
</organism>
<dbReference type="EMBL" id="CP017141">
    <property type="protein sequence ID" value="AOM79635.1"/>
    <property type="molecule type" value="Genomic_DNA"/>
</dbReference>
<protein>
    <submittedName>
        <fullName evidence="1">Uncharacterized protein</fullName>
    </submittedName>
</protein>
<reference evidence="1 2" key="1">
    <citation type="submission" date="2016-08" db="EMBL/GenBank/DDBJ databases">
        <authorList>
            <person name="Seilhamer J.J."/>
        </authorList>
    </citation>
    <scope>NUCLEOTIDE SEQUENCE [LARGE SCALE GENOMIC DNA]</scope>
    <source>
        <strain evidence="1 2">DX4</strain>
    </source>
</reference>
<sequence length="63" mass="6884">MYNPAKKNSVSLSGNMLRSALSAEVPVPSFYLGDVLHCWLFFASADGKIVSETSYLKTVTVIE</sequence>
<proteinExistence type="predicted"/>
<dbReference type="Pfam" id="PF19781">
    <property type="entry name" value="DUF6266"/>
    <property type="match status" value="1"/>
</dbReference>
<dbReference type="AlphaFoldDB" id="A0A1D7QLU3"/>
<evidence type="ECO:0000313" key="2">
    <source>
        <dbReference type="Proteomes" id="UP000094313"/>
    </source>
</evidence>
<keyword evidence="2" id="KW-1185">Reference proteome</keyword>
<dbReference type="KEGG" id="psty:BFS30_22235"/>
<dbReference type="InterPro" id="IPR046233">
    <property type="entry name" value="DUF6266"/>
</dbReference>
<gene>
    <name evidence="1" type="ORF">BFS30_22235</name>
</gene>
<evidence type="ECO:0000313" key="1">
    <source>
        <dbReference type="EMBL" id="AOM79635.1"/>
    </source>
</evidence>
<name>A0A1D7QLU3_9SPHI</name>